<dbReference type="Gene3D" id="2.40.70.10">
    <property type="entry name" value="Acid Proteases"/>
    <property type="match status" value="1"/>
</dbReference>
<dbReference type="InterPro" id="IPR021109">
    <property type="entry name" value="Peptidase_aspartic_dom_sf"/>
</dbReference>
<organism evidence="1 2">
    <name type="scientific">Albugo candida</name>
    <dbReference type="NCBI Taxonomy" id="65357"/>
    <lineage>
        <taxon>Eukaryota</taxon>
        <taxon>Sar</taxon>
        <taxon>Stramenopiles</taxon>
        <taxon>Oomycota</taxon>
        <taxon>Peronosporomycetes</taxon>
        <taxon>Albuginales</taxon>
        <taxon>Albuginaceae</taxon>
        <taxon>Albugo</taxon>
    </lineage>
</organism>
<evidence type="ECO:0000313" key="2">
    <source>
        <dbReference type="Proteomes" id="UP000053237"/>
    </source>
</evidence>
<keyword evidence="2" id="KW-1185">Reference proteome</keyword>
<dbReference type="InParanoid" id="A0A024FV27"/>
<dbReference type="AlphaFoldDB" id="A0A024FV27"/>
<dbReference type="SUPFAM" id="SSF50630">
    <property type="entry name" value="Acid proteases"/>
    <property type="match status" value="1"/>
</dbReference>
<sequence length="254" mass="29517">MIPQRIISTEESGRENSFYLNEQDIDEINQLTAGGWVANNMGRKYQRVLLLFKVLYTYMEKHKDRSIMLEWNHRDNKPRLYTMKRTDTALDKNVFRALGTGEIAADLGSLEYVKVNDKGFDQQSVFFVFSQIHSSIPKWAYTIINNALTNEKGKKKNYQANFEDCEFLLSLKLPTFIFFFQEGSFKFELTTPNYFMRESDSNRCVLALVPDELLSSVWMIGAAFAKTHKIELRSSPEDRTSKQYRISSYAKANA</sequence>
<name>A0A024FV27_9STRA</name>
<reference evidence="1 2" key="1">
    <citation type="submission" date="2012-05" db="EMBL/GenBank/DDBJ databases">
        <title>Recombination and specialization in a pathogen metapopulation.</title>
        <authorList>
            <person name="Gardiner A."/>
            <person name="Kemen E."/>
            <person name="Schultz-Larsen T."/>
            <person name="MacLean D."/>
            <person name="Van Oosterhout C."/>
            <person name="Jones J.D.G."/>
        </authorList>
    </citation>
    <scope>NUCLEOTIDE SEQUENCE [LARGE SCALE GENOMIC DNA]</scope>
    <source>
        <strain evidence="1 2">Ac Nc2</strain>
    </source>
</reference>
<dbReference type="Proteomes" id="UP000053237">
    <property type="component" value="Unassembled WGS sequence"/>
</dbReference>
<dbReference type="EMBL" id="CAIX01000264">
    <property type="protein sequence ID" value="CCI10484.1"/>
    <property type="molecule type" value="Genomic_DNA"/>
</dbReference>
<gene>
    <name evidence="1" type="ORF">BN9_102270</name>
</gene>
<proteinExistence type="predicted"/>
<accession>A0A024FV27</accession>
<evidence type="ECO:0000313" key="1">
    <source>
        <dbReference type="EMBL" id="CCI10484.1"/>
    </source>
</evidence>
<protein>
    <submittedName>
        <fullName evidence="1">Uncharacterized protein</fullName>
    </submittedName>
</protein>
<comment type="caution">
    <text evidence="1">The sequence shown here is derived from an EMBL/GenBank/DDBJ whole genome shotgun (WGS) entry which is preliminary data.</text>
</comment>